<dbReference type="PANTHER" id="PTHR33710">
    <property type="entry name" value="BNAC02G09200D PROTEIN"/>
    <property type="match status" value="1"/>
</dbReference>
<dbReference type="PANTHER" id="PTHR33710:SF71">
    <property type="entry name" value="ENDONUCLEASE_EXONUCLEASE_PHOSPHATASE DOMAIN-CONTAINING PROTEIN"/>
    <property type="match status" value="1"/>
</dbReference>
<dbReference type="EMBL" id="QZWG01000006">
    <property type="protein sequence ID" value="RZC08674.1"/>
    <property type="molecule type" value="Genomic_DNA"/>
</dbReference>
<proteinExistence type="predicted"/>
<evidence type="ECO:0000313" key="1">
    <source>
        <dbReference type="EMBL" id="RZC08674.1"/>
    </source>
</evidence>
<evidence type="ECO:0000313" key="2">
    <source>
        <dbReference type="Proteomes" id="UP000289340"/>
    </source>
</evidence>
<reference evidence="1 2" key="1">
    <citation type="submission" date="2018-09" db="EMBL/GenBank/DDBJ databases">
        <title>A high-quality reference genome of wild soybean provides a powerful tool to mine soybean genomes.</title>
        <authorList>
            <person name="Xie M."/>
            <person name="Chung C.Y.L."/>
            <person name="Li M.-W."/>
            <person name="Wong F.-L."/>
            <person name="Chan T.-F."/>
            <person name="Lam H.-M."/>
        </authorList>
    </citation>
    <scope>NUCLEOTIDE SEQUENCE [LARGE SCALE GENOMIC DNA]</scope>
    <source>
        <strain evidence="2">cv. W05</strain>
        <tissue evidence="1">Hypocotyl of etiolated seedlings</tissue>
    </source>
</reference>
<dbReference type="Proteomes" id="UP000289340">
    <property type="component" value="Chromosome 6"/>
</dbReference>
<sequence>MVGYPFTWSSSKGIVNGVEERLDRAMVTSVWFEYYPNVELRNSISSILDRSLIILATQEALNHYHMRRRFILKNAWLLEEDVEEMVKDDSFFFFRADEREVVVRRFLDDYVATSGKYINLQKSEVTISRNVDQEVESLNQVEKLENAQFHEDLMLFSLDSGRATLTKVVNISGSNIMTRTTTMNLTTGFLALLSPLSYPNFLRGPLFGGMQPSLDRLEVLNPHR</sequence>
<accession>A0A445KCX5</accession>
<dbReference type="AlphaFoldDB" id="A0A445KCX5"/>
<name>A0A445KCX5_GLYSO</name>
<gene>
    <name evidence="1" type="ORF">D0Y65_015398</name>
</gene>
<organism evidence="1 2">
    <name type="scientific">Glycine soja</name>
    <name type="common">Wild soybean</name>
    <dbReference type="NCBI Taxonomy" id="3848"/>
    <lineage>
        <taxon>Eukaryota</taxon>
        <taxon>Viridiplantae</taxon>
        <taxon>Streptophyta</taxon>
        <taxon>Embryophyta</taxon>
        <taxon>Tracheophyta</taxon>
        <taxon>Spermatophyta</taxon>
        <taxon>Magnoliopsida</taxon>
        <taxon>eudicotyledons</taxon>
        <taxon>Gunneridae</taxon>
        <taxon>Pentapetalae</taxon>
        <taxon>rosids</taxon>
        <taxon>fabids</taxon>
        <taxon>Fabales</taxon>
        <taxon>Fabaceae</taxon>
        <taxon>Papilionoideae</taxon>
        <taxon>50 kb inversion clade</taxon>
        <taxon>NPAAA clade</taxon>
        <taxon>indigoferoid/millettioid clade</taxon>
        <taxon>Phaseoleae</taxon>
        <taxon>Glycine</taxon>
        <taxon>Glycine subgen. Soja</taxon>
    </lineage>
</organism>
<protein>
    <submittedName>
        <fullName evidence="1">Uncharacterized protein</fullName>
    </submittedName>
</protein>
<comment type="caution">
    <text evidence="1">The sequence shown here is derived from an EMBL/GenBank/DDBJ whole genome shotgun (WGS) entry which is preliminary data.</text>
</comment>
<keyword evidence="2" id="KW-1185">Reference proteome</keyword>